<keyword evidence="6 8" id="KW-1133">Transmembrane helix</keyword>
<keyword evidence="7 8" id="KW-0472">Membrane</keyword>
<evidence type="ECO:0000313" key="11">
    <source>
        <dbReference type="Proteomes" id="UP000664385"/>
    </source>
</evidence>
<feature type="transmembrane region" description="Helical" evidence="8">
    <location>
        <begin position="131"/>
        <end position="151"/>
    </location>
</feature>
<dbReference type="GO" id="GO:0005886">
    <property type="term" value="C:plasma membrane"/>
    <property type="evidence" value="ECO:0007669"/>
    <property type="project" value="UniProtKB-SubCell"/>
</dbReference>
<dbReference type="EMBL" id="JAEMWU010000001">
    <property type="protein sequence ID" value="MBN8205100.1"/>
    <property type="molecule type" value="Genomic_DNA"/>
</dbReference>
<evidence type="ECO:0000256" key="6">
    <source>
        <dbReference type="ARBA" id="ARBA00022989"/>
    </source>
</evidence>
<dbReference type="InterPro" id="IPR000515">
    <property type="entry name" value="MetI-like"/>
</dbReference>
<evidence type="ECO:0000313" key="10">
    <source>
        <dbReference type="EMBL" id="MBN8205100.1"/>
    </source>
</evidence>
<feature type="transmembrane region" description="Helical" evidence="8">
    <location>
        <begin position="12"/>
        <end position="36"/>
    </location>
</feature>
<dbReference type="GO" id="GO:0055085">
    <property type="term" value="P:transmembrane transport"/>
    <property type="evidence" value="ECO:0007669"/>
    <property type="project" value="InterPro"/>
</dbReference>
<dbReference type="CDD" id="cd06261">
    <property type="entry name" value="TM_PBP2"/>
    <property type="match status" value="1"/>
</dbReference>
<sequence>MIRSVPIVGKILAILLGIFITLYMLVPLLVVAGASISESRFLTFPPKGFTLEWYVDALTSDTYLEPFRLSLLVGVVVAILAATIGTAAALALTRFPIPGAGAIQAFLMSPLTLPTIILAIGALSLTSMTIGAPNVGVLIVVHVVIAIPYVMRTVTGVMARADHFTEEASRTLGANAWNRYRLVVLPIARPGIAAGAFFAFNISFDDAVIALFLRSPQLETLPIAIYGQLEFSTSPTVAAVSTLMVLITVALMIVLERIIGLGRLFV</sequence>
<evidence type="ECO:0000259" key="9">
    <source>
        <dbReference type="PROSITE" id="PS50928"/>
    </source>
</evidence>
<reference evidence="10" key="1">
    <citation type="submission" date="2020-12" db="EMBL/GenBank/DDBJ databases">
        <title>PHA producing bacteria isolated from mangrove.</title>
        <authorList>
            <person name="Zheng W."/>
            <person name="Yu S."/>
            <person name="Huang Y."/>
        </authorList>
    </citation>
    <scope>NUCLEOTIDE SEQUENCE</scope>
    <source>
        <strain evidence="10">GN8-5</strain>
    </source>
</reference>
<accession>A0A939IQV7</accession>
<feature type="domain" description="ABC transmembrane type-1" evidence="9">
    <location>
        <begin position="67"/>
        <end position="255"/>
    </location>
</feature>
<feature type="transmembrane region" description="Helical" evidence="8">
    <location>
        <begin position="105"/>
        <end position="125"/>
    </location>
</feature>
<comment type="subcellular location">
    <subcellularLocation>
        <location evidence="1">Cell inner membrane</location>
        <topology evidence="1">Multi-pass membrane protein</topology>
    </subcellularLocation>
    <subcellularLocation>
        <location evidence="8">Cell membrane</location>
        <topology evidence="8">Multi-pass membrane protein</topology>
    </subcellularLocation>
</comment>
<protein>
    <submittedName>
        <fullName evidence="10">ABC transporter permease</fullName>
    </submittedName>
</protein>
<keyword evidence="3" id="KW-1003">Cell membrane</keyword>
<organism evidence="10 11">
    <name type="scientific">Microbacterium esteraromaticum</name>
    <dbReference type="NCBI Taxonomy" id="57043"/>
    <lineage>
        <taxon>Bacteria</taxon>
        <taxon>Bacillati</taxon>
        <taxon>Actinomycetota</taxon>
        <taxon>Actinomycetes</taxon>
        <taxon>Micrococcales</taxon>
        <taxon>Microbacteriaceae</taxon>
        <taxon>Microbacterium</taxon>
    </lineage>
</organism>
<feature type="transmembrane region" description="Helical" evidence="8">
    <location>
        <begin position="69"/>
        <end position="93"/>
    </location>
</feature>
<evidence type="ECO:0000256" key="1">
    <source>
        <dbReference type="ARBA" id="ARBA00004429"/>
    </source>
</evidence>
<evidence type="ECO:0000256" key="2">
    <source>
        <dbReference type="ARBA" id="ARBA00022448"/>
    </source>
</evidence>
<name>A0A939IQV7_9MICO</name>
<dbReference type="Pfam" id="PF00528">
    <property type="entry name" value="BPD_transp_1"/>
    <property type="match status" value="1"/>
</dbReference>
<dbReference type="AlphaFoldDB" id="A0A939IQV7"/>
<comment type="similarity">
    <text evidence="8">Belongs to the binding-protein-dependent transport system permease family.</text>
</comment>
<evidence type="ECO:0000256" key="5">
    <source>
        <dbReference type="ARBA" id="ARBA00022692"/>
    </source>
</evidence>
<dbReference type="InterPro" id="IPR035906">
    <property type="entry name" value="MetI-like_sf"/>
</dbReference>
<proteinExistence type="inferred from homology"/>
<dbReference type="PANTHER" id="PTHR43357:SF4">
    <property type="entry name" value="INNER MEMBRANE ABC TRANSPORTER PERMEASE PROTEIN YDCV"/>
    <property type="match status" value="1"/>
</dbReference>
<evidence type="ECO:0000256" key="8">
    <source>
        <dbReference type="RuleBase" id="RU363032"/>
    </source>
</evidence>
<keyword evidence="4" id="KW-0997">Cell inner membrane</keyword>
<dbReference type="Proteomes" id="UP000664385">
    <property type="component" value="Unassembled WGS sequence"/>
</dbReference>
<dbReference type="RefSeq" id="WP_179409195.1">
    <property type="nucleotide sequence ID" value="NZ_CP063379.1"/>
</dbReference>
<dbReference type="PROSITE" id="PS50928">
    <property type="entry name" value="ABC_TM1"/>
    <property type="match status" value="1"/>
</dbReference>
<evidence type="ECO:0000256" key="3">
    <source>
        <dbReference type="ARBA" id="ARBA00022475"/>
    </source>
</evidence>
<dbReference type="PANTHER" id="PTHR43357">
    <property type="entry name" value="INNER MEMBRANE ABC TRANSPORTER PERMEASE PROTEIN YDCV"/>
    <property type="match status" value="1"/>
</dbReference>
<feature type="transmembrane region" description="Helical" evidence="8">
    <location>
        <begin position="233"/>
        <end position="255"/>
    </location>
</feature>
<evidence type="ECO:0000256" key="4">
    <source>
        <dbReference type="ARBA" id="ARBA00022519"/>
    </source>
</evidence>
<dbReference type="Gene3D" id="1.10.3720.10">
    <property type="entry name" value="MetI-like"/>
    <property type="match status" value="1"/>
</dbReference>
<gene>
    <name evidence="10" type="ORF">JF543_03890</name>
</gene>
<evidence type="ECO:0000256" key="7">
    <source>
        <dbReference type="ARBA" id="ARBA00023136"/>
    </source>
</evidence>
<dbReference type="SUPFAM" id="SSF161098">
    <property type="entry name" value="MetI-like"/>
    <property type="match status" value="1"/>
</dbReference>
<comment type="caution">
    <text evidence="10">The sequence shown here is derived from an EMBL/GenBank/DDBJ whole genome shotgun (WGS) entry which is preliminary data.</text>
</comment>
<feature type="transmembrane region" description="Helical" evidence="8">
    <location>
        <begin position="191"/>
        <end position="213"/>
    </location>
</feature>
<keyword evidence="2 8" id="KW-0813">Transport</keyword>
<keyword evidence="5 8" id="KW-0812">Transmembrane</keyword>